<dbReference type="InParanoid" id="A0A6P7Z8F2"/>
<feature type="domain" description="Schlafen AlbA-2" evidence="3">
    <location>
        <begin position="277"/>
        <end position="408"/>
    </location>
</feature>
<dbReference type="GeneID" id="115479751"/>
<dbReference type="RefSeq" id="XP_030073793.1">
    <property type="nucleotide sequence ID" value="XM_030217933.1"/>
</dbReference>
<dbReference type="KEGG" id="muo:115479751"/>
<feature type="compositionally biased region" description="Polar residues" evidence="2">
    <location>
        <begin position="56"/>
        <end position="79"/>
    </location>
</feature>
<dbReference type="SUPFAM" id="SSF54928">
    <property type="entry name" value="RNA-binding domain, RBD"/>
    <property type="match status" value="1"/>
</dbReference>
<dbReference type="Gene3D" id="3.30.950.30">
    <property type="entry name" value="Schlafen, AAA domain"/>
    <property type="match status" value="1"/>
</dbReference>
<dbReference type="PANTHER" id="PTHR12155">
    <property type="entry name" value="SCHLAFEN"/>
    <property type="match status" value="1"/>
</dbReference>
<reference evidence="5" key="2">
    <citation type="submission" date="2025-08" db="UniProtKB">
        <authorList>
            <consortium name="RefSeq"/>
        </authorList>
    </citation>
    <scope>IDENTIFICATION</scope>
</reference>
<feature type="region of interest" description="Disordered" evidence="2">
    <location>
        <begin position="1"/>
        <end position="84"/>
    </location>
</feature>
<dbReference type="GO" id="GO:0003676">
    <property type="term" value="F:nucleic acid binding"/>
    <property type="evidence" value="ECO:0007669"/>
    <property type="project" value="InterPro"/>
</dbReference>
<dbReference type="PANTHER" id="PTHR12155:SF29">
    <property type="entry name" value="SCHLAFEN-LIKE PROTEIN 1"/>
    <property type="match status" value="1"/>
</dbReference>
<accession>A0A6P7Z8F2</accession>
<reference evidence="4" key="1">
    <citation type="submission" date="2024-06" db="UniProtKB">
        <authorList>
            <consortium name="RefSeq"/>
        </authorList>
    </citation>
    <scope>NUCLEOTIDE SEQUENCE [LARGE SCALE GENOMIC DNA]</scope>
</reference>
<organism evidence="4 5">
    <name type="scientific">Microcaecilia unicolor</name>
    <dbReference type="NCBI Taxonomy" id="1415580"/>
    <lineage>
        <taxon>Eukaryota</taxon>
        <taxon>Metazoa</taxon>
        <taxon>Chordata</taxon>
        <taxon>Craniata</taxon>
        <taxon>Vertebrata</taxon>
        <taxon>Euteleostomi</taxon>
        <taxon>Amphibia</taxon>
        <taxon>Gymnophiona</taxon>
        <taxon>Siphonopidae</taxon>
        <taxon>Microcaecilia</taxon>
    </lineage>
</organism>
<keyword evidence="4" id="KW-1185">Reference proteome</keyword>
<dbReference type="InterPro" id="IPR029684">
    <property type="entry name" value="Schlafen"/>
</dbReference>
<evidence type="ECO:0000256" key="1">
    <source>
        <dbReference type="SAM" id="Coils"/>
    </source>
</evidence>
<feature type="coiled-coil region" evidence="1">
    <location>
        <begin position="422"/>
        <end position="481"/>
    </location>
</feature>
<evidence type="ECO:0000256" key="2">
    <source>
        <dbReference type="SAM" id="MobiDB-lite"/>
    </source>
</evidence>
<proteinExistence type="predicted"/>
<keyword evidence="1" id="KW-0175">Coiled coil</keyword>
<gene>
    <name evidence="5" type="primary">LOC115479751</name>
</gene>
<name>A0A6P7Z8F2_9AMPH</name>
<sequence>METLPVKQETPSRHLMPISQEPCTSEAMSKSEKTFESESASVTEEVCTNEEILMTDKTSTTELLPTSENMSKPNETSPTEEVHELENLPAELPYFSLYVGHLNTQYSQECLCNMLQEMLTGINVVLQKQNIQIVKNQSSAYALVHLDSESMYQSALKQLQQASVLDQSLLEKLVMKGETLIVGETSQRKASYIQAIEKGNVHESSTEQLPQRKAKKKTQEIMKTMHLMPDNRIKMPTGNWLDWSTAVLPGTRSDSAIHKWEVKGQKQLFYGAVMGIETRNVEFKRGGGEYLSLTFKHHIRKYTCAFLNSEGGSLFVGVDDNGIITGVQCTPKDEDHVRLLVDSVVKGFKPPVFPEAYSLIFLPVIKAGYDSMFLKVIQLTVHPRKQTREPVLYDTDRGEVYIRRDGSIQGPLAGSAIQEWCRQRWTVEMRKTEAKVNSLMQEKQQMLKQLQQHKELIEQMKQQEERLIQVLQEQYRRENEKKTVSRTCSVL</sequence>
<dbReference type="InterPro" id="IPR007421">
    <property type="entry name" value="Schlafen_AlbA_2_dom"/>
</dbReference>
<dbReference type="AlphaFoldDB" id="A0A6P7Z8F2"/>
<dbReference type="OrthoDB" id="10259112at2759"/>
<protein>
    <submittedName>
        <fullName evidence="5">Schlafen-like protein 1</fullName>
    </submittedName>
</protein>
<dbReference type="InterPro" id="IPR035979">
    <property type="entry name" value="RBD_domain_sf"/>
</dbReference>
<dbReference type="Pfam" id="PF04326">
    <property type="entry name" value="SLFN_AlbA_2"/>
    <property type="match status" value="1"/>
</dbReference>
<evidence type="ECO:0000259" key="3">
    <source>
        <dbReference type="Pfam" id="PF04326"/>
    </source>
</evidence>
<dbReference type="InterPro" id="IPR038461">
    <property type="entry name" value="Schlafen_AlbA_2_dom_sf"/>
</dbReference>
<evidence type="ECO:0000313" key="5">
    <source>
        <dbReference type="RefSeq" id="XP_030073793.1"/>
    </source>
</evidence>
<dbReference type="Proteomes" id="UP000515156">
    <property type="component" value="Chromosome 11"/>
</dbReference>
<evidence type="ECO:0000313" key="4">
    <source>
        <dbReference type="Proteomes" id="UP000515156"/>
    </source>
</evidence>